<dbReference type="NCBIfam" id="TIGR03015">
    <property type="entry name" value="pepcterm_ATPase"/>
    <property type="match status" value="1"/>
</dbReference>
<keyword evidence="4" id="KW-1185">Reference proteome</keyword>
<evidence type="ECO:0000256" key="1">
    <source>
        <dbReference type="SAM" id="MobiDB-lite"/>
    </source>
</evidence>
<dbReference type="InterPro" id="IPR017466">
    <property type="entry name" value="XrtA-assoc_ATPase-like"/>
</dbReference>
<accession>A0A0C2HK24</accession>
<dbReference type="InterPro" id="IPR052026">
    <property type="entry name" value="ExeA_AAA_ATPase_DNA-bind"/>
</dbReference>
<dbReference type="PANTHER" id="PTHR35894">
    <property type="entry name" value="GENERAL SECRETION PATHWAY PROTEIN A-RELATED"/>
    <property type="match status" value="1"/>
</dbReference>
<dbReference type="PANTHER" id="PTHR35894:SF1">
    <property type="entry name" value="PHOSPHORIBULOKINASE _ URIDINE KINASE FAMILY"/>
    <property type="match status" value="1"/>
</dbReference>
<dbReference type="InterPro" id="IPR049945">
    <property type="entry name" value="AAA_22"/>
</dbReference>
<reference evidence="3 4" key="1">
    <citation type="submission" date="2014-12" db="EMBL/GenBank/DDBJ databases">
        <title>Genomes of Geoalkalibacter ferrihydriticus and Geoalkalibacter subterraneus, two haloalkaliphilic metal-reducing members of the Geobacteraceae.</title>
        <authorList>
            <person name="Badalamenti J.P."/>
            <person name="Torres C.I."/>
            <person name="Krajmalnik-Brown R."/>
            <person name="Bond D.R."/>
        </authorList>
    </citation>
    <scope>NUCLEOTIDE SEQUENCE [LARGE SCALE GENOMIC DNA]</scope>
    <source>
        <strain evidence="3 4">DSM 17813</strain>
    </source>
</reference>
<organism evidence="3 4">
    <name type="scientific">Geoalkalibacter ferrihydriticus DSM 17813</name>
    <dbReference type="NCBI Taxonomy" id="1121915"/>
    <lineage>
        <taxon>Bacteria</taxon>
        <taxon>Pseudomonadati</taxon>
        <taxon>Thermodesulfobacteriota</taxon>
        <taxon>Desulfuromonadia</taxon>
        <taxon>Desulfuromonadales</taxon>
        <taxon>Geoalkalibacteraceae</taxon>
        <taxon>Geoalkalibacter</taxon>
    </lineage>
</organism>
<feature type="region of interest" description="Disordered" evidence="1">
    <location>
        <begin position="368"/>
        <end position="388"/>
    </location>
</feature>
<dbReference type="InterPro" id="IPR027417">
    <property type="entry name" value="P-loop_NTPase"/>
</dbReference>
<feature type="domain" description="AAA+ ATPase" evidence="2">
    <location>
        <begin position="42"/>
        <end position="186"/>
    </location>
</feature>
<dbReference type="SUPFAM" id="SSF52540">
    <property type="entry name" value="P-loop containing nucleoside triphosphate hydrolases"/>
    <property type="match status" value="1"/>
</dbReference>
<dbReference type="InterPro" id="IPR003593">
    <property type="entry name" value="AAA+_ATPase"/>
</dbReference>
<protein>
    <submittedName>
        <fullName evidence="3">ATPase</fullName>
    </submittedName>
</protein>
<evidence type="ECO:0000259" key="2">
    <source>
        <dbReference type="SMART" id="SM00382"/>
    </source>
</evidence>
<comment type="caution">
    <text evidence="3">The sequence shown here is derived from an EMBL/GenBank/DDBJ whole genome shotgun (WGS) entry which is preliminary data.</text>
</comment>
<dbReference type="SMART" id="SM00382">
    <property type="entry name" value="AAA"/>
    <property type="match status" value="1"/>
</dbReference>
<dbReference type="Pfam" id="PF13401">
    <property type="entry name" value="AAA_22"/>
    <property type="match status" value="1"/>
</dbReference>
<gene>
    <name evidence="3" type="ORF">GFER_17085</name>
</gene>
<evidence type="ECO:0000313" key="4">
    <source>
        <dbReference type="Proteomes" id="UP000035068"/>
    </source>
</evidence>
<dbReference type="RefSeq" id="WP_040101278.1">
    <property type="nucleotide sequence ID" value="NZ_JWJD01000013.1"/>
</dbReference>
<dbReference type="AlphaFoldDB" id="A0A0C2HK24"/>
<dbReference type="Gene3D" id="3.40.50.300">
    <property type="entry name" value="P-loop containing nucleotide triphosphate hydrolases"/>
    <property type="match status" value="1"/>
</dbReference>
<dbReference type="GO" id="GO:0016887">
    <property type="term" value="F:ATP hydrolysis activity"/>
    <property type="evidence" value="ECO:0007669"/>
    <property type="project" value="InterPro"/>
</dbReference>
<proteinExistence type="predicted"/>
<dbReference type="CDD" id="cd00009">
    <property type="entry name" value="AAA"/>
    <property type="match status" value="1"/>
</dbReference>
<dbReference type="EMBL" id="JWJD01000013">
    <property type="protein sequence ID" value="KIH75385.1"/>
    <property type="molecule type" value="Genomic_DNA"/>
</dbReference>
<evidence type="ECO:0000313" key="3">
    <source>
        <dbReference type="EMBL" id="KIH75385.1"/>
    </source>
</evidence>
<dbReference type="Proteomes" id="UP000035068">
    <property type="component" value="Unassembled WGS sequence"/>
</dbReference>
<sequence length="388" mass="43758">MYENFFNFNCKPFELVPNPDFLFPSKSHKKALTYLDYGIKEKVGFILLSGEVGSGKTTLVRNLVRGIREKTPLAIVFNTSVDSEQLIALINEDFGLPVEGKGKGELIRDLNNFLIDEYSKGLQPILIVDEAQNLSPDHLEEIRLLSNLETDNAKLLQIILVGQPEIRTIIARPELRQLRQRISVSCHLEPLSRVEVEEYVLHRMEKAGNRDAVSTSPEVFDAIHSYSRGIPRLINIICDFLLVAAYAEETCELDLELARDVLGDLDFDHRYWADRVAVPKVVEQNALPAMDLLEKVLAQMQSLEEKIQNGQGAPRETAVLDENNPYLASTFEGFSSDLSLIYTTIQQLQDDIEGLKVQFKVYKNRPVPSVQSAAPPRPQPGLLKRIFG</sequence>
<name>A0A0C2HK24_9BACT</name>